<evidence type="ECO:0000256" key="4">
    <source>
        <dbReference type="ARBA" id="ARBA00022723"/>
    </source>
</evidence>
<dbReference type="GO" id="GO:0046872">
    <property type="term" value="F:metal ion binding"/>
    <property type="evidence" value="ECO:0007669"/>
    <property type="project" value="UniProtKB-KW"/>
</dbReference>
<keyword evidence="7" id="KW-0472">Membrane</keyword>
<comment type="subcellular location">
    <subcellularLocation>
        <location evidence="2">Cytoplasm</location>
    </subcellularLocation>
    <subcellularLocation>
        <location evidence="1">Endomembrane system</location>
    </subcellularLocation>
</comment>
<dbReference type="SUPFAM" id="SSF47473">
    <property type="entry name" value="EF-hand"/>
    <property type="match status" value="1"/>
</dbReference>
<feature type="chain" id="PRO_5034366929" evidence="8">
    <location>
        <begin position="21"/>
        <end position="157"/>
    </location>
</feature>
<evidence type="ECO:0000256" key="6">
    <source>
        <dbReference type="ARBA" id="ARBA00022837"/>
    </source>
</evidence>
<dbReference type="OrthoDB" id="186625at2759"/>
<dbReference type="GeneTree" id="ENSGT00940000165978"/>
<name>A0A8C5Q0M1_9ANUR</name>
<organism evidence="9 10">
    <name type="scientific">Leptobrachium leishanense</name>
    <name type="common">Leishan spiny toad</name>
    <dbReference type="NCBI Taxonomy" id="445787"/>
    <lineage>
        <taxon>Eukaryota</taxon>
        <taxon>Metazoa</taxon>
        <taxon>Chordata</taxon>
        <taxon>Craniata</taxon>
        <taxon>Vertebrata</taxon>
        <taxon>Euteleostomi</taxon>
        <taxon>Amphibia</taxon>
        <taxon>Batrachia</taxon>
        <taxon>Anura</taxon>
        <taxon>Pelobatoidea</taxon>
        <taxon>Megophryidae</taxon>
        <taxon>Leptobrachium</taxon>
    </lineage>
</organism>
<dbReference type="AlphaFoldDB" id="A0A8C5Q0M1"/>
<evidence type="ECO:0000313" key="10">
    <source>
        <dbReference type="Proteomes" id="UP000694569"/>
    </source>
</evidence>
<keyword evidence="8" id="KW-0732">Signal</keyword>
<evidence type="ECO:0000313" key="9">
    <source>
        <dbReference type="Ensembl" id="ENSLLEP00000030987.1"/>
    </source>
</evidence>
<sequence>ILIGWVWNFLPGWCNLSVSSTAPTLPGFTLDASRCLLASVDTAALGSAGWEQFSDLWETISAGTRIFCHLPRQEVGALRKEQILPALQAAGLPVDDFVLQLSGLRYAEQDGSISYPNFICCLLTLQRVTGMFQAADPSGSGTVTLNYRQCMRLAMYS</sequence>
<keyword evidence="10" id="KW-1185">Reference proteome</keyword>
<keyword evidence="4" id="KW-0479">Metal-binding</keyword>
<dbReference type="GO" id="GO:0012505">
    <property type="term" value="C:endomembrane system"/>
    <property type="evidence" value="ECO:0007669"/>
    <property type="project" value="UniProtKB-SubCell"/>
</dbReference>
<evidence type="ECO:0000256" key="3">
    <source>
        <dbReference type="ARBA" id="ARBA00022490"/>
    </source>
</evidence>
<feature type="signal peptide" evidence="8">
    <location>
        <begin position="1"/>
        <end position="20"/>
    </location>
</feature>
<dbReference type="Ensembl" id="ENSLLET00000032176.1">
    <property type="protein sequence ID" value="ENSLLEP00000030987.1"/>
    <property type="gene ID" value="ENSLLEG00000019614.1"/>
</dbReference>
<dbReference type="GO" id="GO:0005737">
    <property type="term" value="C:cytoplasm"/>
    <property type="evidence" value="ECO:0007669"/>
    <property type="project" value="UniProtKB-SubCell"/>
</dbReference>
<dbReference type="Proteomes" id="UP000694569">
    <property type="component" value="Unplaced"/>
</dbReference>
<reference evidence="9" key="1">
    <citation type="submission" date="2025-08" db="UniProtKB">
        <authorList>
            <consortium name="Ensembl"/>
        </authorList>
    </citation>
    <scope>IDENTIFICATION</scope>
</reference>
<dbReference type="InterPro" id="IPR011992">
    <property type="entry name" value="EF-hand-dom_pair"/>
</dbReference>
<protein>
    <submittedName>
        <fullName evidence="9">Uncharacterized protein</fullName>
    </submittedName>
</protein>
<dbReference type="PANTHER" id="PTHR46735">
    <property type="entry name" value="CALPAIN, SMALL SUBUNIT 1 A-RELATED"/>
    <property type="match status" value="1"/>
</dbReference>
<evidence type="ECO:0000256" key="2">
    <source>
        <dbReference type="ARBA" id="ARBA00004496"/>
    </source>
</evidence>
<keyword evidence="3" id="KW-0963">Cytoplasm</keyword>
<keyword evidence="6" id="KW-0106">Calcium</keyword>
<evidence type="ECO:0000256" key="5">
    <source>
        <dbReference type="ARBA" id="ARBA00022737"/>
    </source>
</evidence>
<evidence type="ECO:0000256" key="1">
    <source>
        <dbReference type="ARBA" id="ARBA00004308"/>
    </source>
</evidence>
<dbReference type="Gene3D" id="1.10.238.10">
    <property type="entry name" value="EF-hand"/>
    <property type="match status" value="1"/>
</dbReference>
<proteinExistence type="predicted"/>
<evidence type="ECO:0000256" key="8">
    <source>
        <dbReference type="SAM" id="SignalP"/>
    </source>
</evidence>
<accession>A0A8C5Q0M1</accession>
<dbReference type="PANTHER" id="PTHR46735:SF3">
    <property type="entry name" value="CALPAIN SMALL SUBUNIT 1-RELATED"/>
    <property type="match status" value="1"/>
</dbReference>
<evidence type="ECO:0000256" key="7">
    <source>
        <dbReference type="ARBA" id="ARBA00023136"/>
    </source>
</evidence>
<reference evidence="9" key="2">
    <citation type="submission" date="2025-09" db="UniProtKB">
        <authorList>
            <consortium name="Ensembl"/>
        </authorList>
    </citation>
    <scope>IDENTIFICATION</scope>
</reference>
<keyword evidence="5" id="KW-0677">Repeat</keyword>